<dbReference type="Proteomes" id="UP000054653">
    <property type="component" value="Unassembled WGS sequence"/>
</dbReference>
<name>A0A0V1CL87_TRIBR</name>
<evidence type="ECO:0000259" key="3">
    <source>
        <dbReference type="Pfam" id="PF03221"/>
    </source>
</evidence>
<dbReference type="Pfam" id="PF03221">
    <property type="entry name" value="HTH_Tnp_Tc5"/>
    <property type="match status" value="1"/>
</dbReference>
<keyword evidence="1" id="KW-0238">DNA-binding</keyword>
<dbReference type="OrthoDB" id="5913010at2759"/>
<feature type="transmembrane region" description="Helical" evidence="2">
    <location>
        <begin position="110"/>
        <end position="129"/>
    </location>
</feature>
<sequence>MCAQLKNCTEEVDFNKEADVKKDIWNESEGMLIGAICGYAIVGLAMVLSNSIFMLYFQRRNLYSNCFFIGILVGNMLTGIGYIYSALYRIYAYNFSNELLQPMECMLRNWQITLFIFGDHLCLICFLAASLQQYLATIDKHFSEKNYNIVYLFIVIFTTLNTATVWVVVAHRQMANLSPLCYGPSVISATMVRVTWGINACLGALNAFVYVKTSMKLRENVKKLTTIQTTVEKRNLAVLRRIHYYLAALFLLCIVPDLIICIWVDWLPSKHLFLLPGIARTVGILILFHANPNFKCELQLVERGESFRKIAESFGVGLFTVSDIYRSRLCDLQTHELDSAIYMWFLQKRALDEPISRPILQEKASRHGIRELKIHGEKLSADSEHAAKFKCTLNDLINKERYGLDFVYNADETGLIWKCLPKTSLVSMTEKTANGFKSYIDMSDKPDEGTSHSEAYSCANVLFKWMEQQKEFSTTQLMLMMHIRAISLHSRSYLRSNLYLLLIS</sequence>
<dbReference type="AlphaFoldDB" id="A0A0V1CL87"/>
<dbReference type="GO" id="GO:0003677">
    <property type="term" value="F:DNA binding"/>
    <property type="evidence" value="ECO:0007669"/>
    <property type="project" value="UniProtKB-KW"/>
</dbReference>
<comment type="caution">
    <text evidence="4">The sequence shown here is derived from an EMBL/GenBank/DDBJ whole genome shotgun (WGS) entry which is preliminary data.</text>
</comment>
<dbReference type="STRING" id="45882.A0A0V1CL87"/>
<evidence type="ECO:0000313" key="4">
    <source>
        <dbReference type="EMBL" id="KRY50048.1"/>
    </source>
</evidence>
<keyword evidence="2" id="KW-0812">Transmembrane</keyword>
<feature type="domain" description="HTH CENPB-type" evidence="3">
    <location>
        <begin position="336"/>
        <end position="366"/>
    </location>
</feature>
<gene>
    <name evidence="4" type="primary">JRKL</name>
    <name evidence="4" type="ORF">T03_13170</name>
</gene>
<accession>A0A0V1CL87</accession>
<keyword evidence="5" id="KW-1185">Reference proteome</keyword>
<protein>
    <submittedName>
        <fullName evidence="4">Jerky-like protein-like</fullName>
    </submittedName>
</protein>
<feature type="transmembrane region" description="Helical" evidence="2">
    <location>
        <begin position="67"/>
        <end position="90"/>
    </location>
</feature>
<keyword evidence="2" id="KW-0472">Membrane</keyword>
<evidence type="ECO:0000313" key="5">
    <source>
        <dbReference type="Proteomes" id="UP000054653"/>
    </source>
</evidence>
<evidence type="ECO:0000256" key="1">
    <source>
        <dbReference type="ARBA" id="ARBA00023125"/>
    </source>
</evidence>
<feature type="transmembrane region" description="Helical" evidence="2">
    <location>
        <begin position="31"/>
        <end position="55"/>
    </location>
</feature>
<proteinExistence type="predicted"/>
<dbReference type="PANTHER" id="PTHR19303">
    <property type="entry name" value="TRANSPOSON"/>
    <property type="match status" value="1"/>
</dbReference>
<dbReference type="EMBL" id="JYDI01000160">
    <property type="protein sequence ID" value="KRY50048.1"/>
    <property type="molecule type" value="Genomic_DNA"/>
</dbReference>
<dbReference type="InterPro" id="IPR050863">
    <property type="entry name" value="CenT-Element_Derived"/>
</dbReference>
<evidence type="ECO:0000256" key="2">
    <source>
        <dbReference type="SAM" id="Phobius"/>
    </source>
</evidence>
<keyword evidence="2" id="KW-1133">Transmembrane helix</keyword>
<organism evidence="4 5">
    <name type="scientific">Trichinella britovi</name>
    <name type="common">Parasitic roundworm</name>
    <dbReference type="NCBI Taxonomy" id="45882"/>
    <lineage>
        <taxon>Eukaryota</taxon>
        <taxon>Metazoa</taxon>
        <taxon>Ecdysozoa</taxon>
        <taxon>Nematoda</taxon>
        <taxon>Enoplea</taxon>
        <taxon>Dorylaimia</taxon>
        <taxon>Trichinellida</taxon>
        <taxon>Trichinellidae</taxon>
        <taxon>Trichinella</taxon>
    </lineage>
</organism>
<feature type="transmembrane region" description="Helical" evidence="2">
    <location>
        <begin position="242"/>
        <end position="266"/>
    </location>
</feature>
<dbReference type="Gene3D" id="1.10.10.60">
    <property type="entry name" value="Homeodomain-like"/>
    <property type="match status" value="1"/>
</dbReference>
<dbReference type="InterPro" id="IPR006600">
    <property type="entry name" value="HTH_CenpB_DNA-bd_dom"/>
</dbReference>
<feature type="transmembrane region" description="Helical" evidence="2">
    <location>
        <begin position="149"/>
        <end position="170"/>
    </location>
</feature>
<reference evidence="4 5" key="1">
    <citation type="submission" date="2015-01" db="EMBL/GenBank/DDBJ databases">
        <title>Evolution of Trichinella species and genotypes.</title>
        <authorList>
            <person name="Korhonen P.K."/>
            <person name="Edoardo P."/>
            <person name="Giuseppe L.R."/>
            <person name="Gasser R.B."/>
        </authorList>
    </citation>
    <scope>NUCLEOTIDE SEQUENCE [LARGE SCALE GENOMIC DNA]</scope>
    <source>
        <strain evidence="4">ISS120</strain>
    </source>
</reference>
<dbReference type="PANTHER" id="PTHR19303:SF16">
    <property type="entry name" value="JERKY PROTEIN HOMOLOG-LIKE"/>
    <property type="match status" value="1"/>
</dbReference>
<feature type="transmembrane region" description="Helical" evidence="2">
    <location>
        <begin position="190"/>
        <end position="211"/>
    </location>
</feature>
<dbReference type="GO" id="GO:0005634">
    <property type="term" value="C:nucleus"/>
    <property type="evidence" value="ECO:0007669"/>
    <property type="project" value="TreeGrafter"/>
</dbReference>